<gene>
    <name evidence="2" type="ORF">LCGC14_1206100</name>
</gene>
<accession>A0A0F9PK59</accession>
<feature type="region of interest" description="Disordered" evidence="1">
    <location>
        <begin position="1"/>
        <end position="59"/>
    </location>
</feature>
<name>A0A0F9PK59_9ZZZZ</name>
<reference evidence="2" key="1">
    <citation type="journal article" date="2015" name="Nature">
        <title>Complex archaea that bridge the gap between prokaryotes and eukaryotes.</title>
        <authorList>
            <person name="Spang A."/>
            <person name="Saw J.H."/>
            <person name="Jorgensen S.L."/>
            <person name="Zaremba-Niedzwiedzka K."/>
            <person name="Martijn J."/>
            <person name="Lind A.E."/>
            <person name="van Eijk R."/>
            <person name="Schleper C."/>
            <person name="Guy L."/>
            <person name="Ettema T.J."/>
        </authorList>
    </citation>
    <scope>NUCLEOTIDE SEQUENCE</scope>
</reference>
<dbReference type="EMBL" id="LAZR01006235">
    <property type="protein sequence ID" value="KKM93667.1"/>
    <property type="molecule type" value="Genomic_DNA"/>
</dbReference>
<evidence type="ECO:0000256" key="1">
    <source>
        <dbReference type="SAM" id="MobiDB-lite"/>
    </source>
</evidence>
<comment type="caution">
    <text evidence="2">The sequence shown here is derived from an EMBL/GenBank/DDBJ whole genome shotgun (WGS) entry which is preliminary data.</text>
</comment>
<feature type="compositionally biased region" description="Basic and acidic residues" evidence="1">
    <location>
        <begin position="1"/>
        <end position="14"/>
    </location>
</feature>
<sequence length="140" mass="16146">MYKDKEKSNKAAKERMKKMRERRNTEGVTSKGVTKSIIPWYSNKPTDDQGQPIKPVTLSDGQKWYPNPLSVFTHRIEKKRTNIECANGAYIDVNKLVDLKWRKLLTYLVENLKPAYQDSIRVGMSGPSVRECKELLEVTA</sequence>
<protein>
    <submittedName>
        <fullName evidence="2">Uncharacterized protein</fullName>
    </submittedName>
</protein>
<evidence type="ECO:0000313" key="2">
    <source>
        <dbReference type="EMBL" id="KKM93667.1"/>
    </source>
</evidence>
<dbReference type="AlphaFoldDB" id="A0A0F9PK59"/>
<proteinExistence type="predicted"/>
<organism evidence="2">
    <name type="scientific">marine sediment metagenome</name>
    <dbReference type="NCBI Taxonomy" id="412755"/>
    <lineage>
        <taxon>unclassified sequences</taxon>
        <taxon>metagenomes</taxon>
        <taxon>ecological metagenomes</taxon>
    </lineage>
</organism>